<accession>A0A0C3EX72</accession>
<dbReference type="HOGENOM" id="CLU_2373548_0_0_1"/>
<proteinExistence type="predicted"/>
<dbReference type="EMBL" id="KN833028">
    <property type="protein sequence ID" value="KIM77100.1"/>
    <property type="molecule type" value="Genomic_DNA"/>
</dbReference>
<name>A0A0C3EX72_PILCF</name>
<dbReference type="AlphaFoldDB" id="A0A0C3EX72"/>
<sequence>MAYIIYTSEIPYPIHVAAHGSRLASSMPTCISQRRQRINRCSREYNVRRRLSGKVRHRGAVSSQNLRAPKAKVIQRLLMMGYCLQKVAHARVFLW</sequence>
<keyword evidence="2" id="KW-1185">Reference proteome</keyword>
<protein>
    <submittedName>
        <fullName evidence="1">Uncharacterized protein</fullName>
    </submittedName>
</protein>
<gene>
    <name evidence="1" type="ORF">PILCRDRAFT_825636</name>
</gene>
<evidence type="ECO:0000313" key="2">
    <source>
        <dbReference type="Proteomes" id="UP000054166"/>
    </source>
</evidence>
<organism evidence="1 2">
    <name type="scientific">Piloderma croceum (strain F 1598)</name>
    <dbReference type="NCBI Taxonomy" id="765440"/>
    <lineage>
        <taxon>Eukaryota</taxon>
        <taxon>Fungi</taxon>
        <taxon>Dikarya</taxon>
        <taxon>Basidiomycota</taxon>
        <taxon>Agaricomycotina</taxon>
        <taxon>Agaricomycetes</taxon>
        <taxon>Agaricomycetidae</taxon>
        <taxon>Atheliales</taxon>
        <taxon>Atheliaceae</taxon>
        <taxon>Piloderma</taxon>
    </lineage>
</organism>
<dbReference type="Proteomes" id="UP000054166">
    <property type="component" value="Unassembled WGS sequence"/>
</dbReference>
<dbReference type="InParanoid" id="A0A0C3EX72"/>
<evidence type="ECO:0000313" key="1">
    <source>
        <dbReference type="EMBL" id="KIM77100.1"/>
    </source>
</evidence>
<reference evidence="1 2" key="1">
    <citation type="submission" date="2014-04" db="EMBL/GenBank/DDBJ databases">
        <authorList>
            <consortium name="DOE Joint Genome Institute"/>
            <person name="Kuo A."/>
            <person name="Tarkka M."/>
            <person name="Buscot F."/>
            <person name="Kohler A."/>
            <person name="Nagy L.G."/>
            <person name="Floudas D."/>
            <person name="Copeland A."/>
            <person name="Barry K.W."/>
            <person name="Cichocki N."/>
            <person name="Veneault-Fourrey C."/>
            <person name="LaButti K."/>
            <person name="Lindquist E.A."/>
            <person name="Lipzen A."/>
            <person name="Lundell T."/>
            <person name="Morin E."/>
            <person name="Murat C."/>
            <person name="Sun H."/>
            <person name="Tunlid A."/>
            <person name="Henrissat B."/>
            <person name="Grigoriev I.V."/>
            <person name="Hibbett D.S."/>
            <person name="Martin F."/>
            <person name="Nordberg H.P."/>
            <person name="Cantor M.N."/>
            <person name="Hua S.X."/>
        </authorList>
    </citation>
    <scope>NUCLEOTIDE SEQUENCE [LARGE SCALE GENOMIC DNA]</scope>
    <source>
        <strain evidence="1 2">F 1598</strain>
    </source>
</reference>
<reference evidence="2" key="2">
    <citation type="submission" date="2015-01" db="EMBL/GenBank/DDBJ databases">
        <title>Evolutionary Origins and Diversification of the Mycorrhizal Mutualists.</title>
        <authorList>
            <consortium name="DOE Joint Genome Institute"/>
            <consortium name="Mycorrhizal Genomics Consortium"/>
            <person name="Kohler A."/>
            <person name="Kuo A."/>
            <person name="Nagy L.G."/>
            <person name="Floudas D."/>
            <person name="Copeland A."/>
            <person name="Barry K.W."/>
            <person name="Cichocki N."/>
            <person name="Veneault-Fourrey C."/>
            <person name="LaButti K."/>
            <person name="Lindquist E.A."/>
            <person name="Lipzen A."/>
            <person name="Lundell T."/>
            <person name="Morin E."/>
            <person name="Murat C."/>
            <person name="Riley R."/>
            <person name="Ohm R."/>
            <person name="Sun H."/>
            <person name="Tunlid A."/>
            <person name="Henrissat B."/>
            <person name="Grigoriev I.V."/>
            <person name="Hibbett D.S."/>
            <person name="Martin F."/>
        </authorList>
    </citation>
    <scope>NUCLEOTIDE SEQUENCE [LARGE SCALE GENOMIC DNA]</scope>
    <source>
        <strain evidence="2">F 1598</strain>
    </source>
</reference>